<evidence type="ECO:0000256" key="1">
    <source>
        <dbReference type="SAM" id="MobiDB-lite"/>
    </source>
</evidence>
<reference evidence="3" key="3">
    <citation type="submission" date="2015-02" db="UniProtKB">
        <authorList>
            <consortium name="EnsemblProtists"/>
        </authorList>
    </citation>
    <scope>IDENTIFICATION</scope>
    <source>
        <strain evidence="3">DAOM BR144</strain>
    </source>
</reference>
<keyword evidence="4" id="KW-1185">Reference proteome</keyword>
<dbReference type="PANTHER" id="PTHR21562:SF83">
    <property type="entry name" value="PECTIN ACETYLESTERASE 4"/>
    <property type="match status" value="1"/>
</dbReference>
<dbReference type="InParanoid" id="K3WPR0"/>
<reference evidence="4" key="2">
    <citation type="submission" date="2010-04" db="EMBL/GenBank/DDBJ databases">
        <authorList>
            <person name="Buell R."/>
            <person name="Hamilton J."/>
            <person name="Hostetler J."/>
        </authorList>
    </citation>
    <scope>NUCLEOTIDE SEQUENCE [LARGE SCALE GENOMIC DNA]</scope>
    <source>
        <strain evidence="4">DAOM:BR144</strain>
    </source>
</reference>
<dbReference type="VEuPathDB" id="FungiDB:PYU1_G006937"/>
<dbReference type="SUPFAM" id="SSF53474">
    <property type="entry name" value="alpha/beta-Hydrolases"/>
    <property type="match status" value="1"/>
</dbReference>
<dbReference type="HOGENOM" id="CLU_038649_1_0_1"/>
<dbReference type="AlphaFoldDB" id="K3WPR0"/>
<protein>
    <submittedName>
        <fullName evidence="3">Uncharacterized protein</fullName>
    </submittedName>
</protein>
<keyword evidence="2" id="KW-0732">Signal</keyword>
<feature type="compositionally biased region" description="Low complexity" evidence="1">
    <location>
        <begin position="417"/>
        <end position="455"/>
    </location>
</feature>
<evidence type="ECO:0000256" key="2">
    <source>
        <dbReference type="SAM" id="SignalP"/>
    </source>
</evidence>
<dbReference type="OMA" id="DYCTINA"/>
<dbReference type="EnsemblProtists" id="PYU1_T006952">
    <property type="protein sequence ID" value="PYU1_T006952"/>
    <property type="gene ID" value="PYU1_G006937"/>
</dbReference>
<evidence type="ECO:0000313" key="4">
    <source>
        <dbReference type="Proteomes" id="UP000019132"/>
    </source>
</evidence>
<dbReference type="Proteomes" id="UP000019132">
    <property type="component" value="Unassembled WGS sequence"/>
</dbReference>
<dbReference type="EMBL" id="GL376560">
    <property type="status" value="NOT_ANNOTATED_CDS"/>
    <property type="molecule type" value="Genomic_DNA"/>
</dbReference>
<dbReference type="PANTHER" id="PTHR21562">
    <property type="entry name" value="NOTUM-RELATED"/>
    <property type="match status" value="1"/>
</dbReference>
<dbReference type="GO" id="GO:0016787">
    <property type="term" value="F:hydrolase activity"/>
    <property type="evidence" value="ECO:0007669"/>
    <property type="project" value="InterPro"/>
</dbReference>
<dbReference type="eggNOG" id="ENOG502S6R8">
    <property type="taxonomic scope" value="Eukaryota"/>
</dbReference>
<proteinExistence type="predicted"/>
<dbReference type="Gene3D" id="3.40.50.1820">
    <property type="entry name" value="alpha/beta hydrolase"/>
    <property type="match status" value="1"/>
</dbReference>
<sequence length="455" mass="48545">MWKTCAIGALVACALNGIATAIRPGDQTCALSASNQCAVSAIEPSTLDGSVLIYPGGKTRCAFDDFTDVKGNFSTNKTYFFQVFPNKDQDKKKLLLFFQGGGACTGEDTCSFSLQCSLGKSATFNPNAVASSSGILNRTNTDNLFKDWNIVHIPYCTGDLHVGNAERQTSDSGFAQFLGQPQCIGQKMVTHMAGYENTMSALKWALANYPNPEHLIVGGASAGSLAAQAVSALVADLWSVKDSSIRYSVLADSYVGVLPEEKKPSGETLDYYGACDVDLKVPAGIESLCKAKTLTVVQLMSSLLQATSFSDWLFIDSKADKTQRYFYQLVKDGIAGYPFPNLISGADFFADMTTMINAYRTVSSRISTFFVEGERHVFLTSEDYTTVLSDTGDVLGAFLKKWLLPHDDPSVAPTPAPTSGNPSPAPAAPSTTPSTTPAVMPSVVPTATPSVRPSC</sequence>
<dbReference type="InterPro" id="IPR029058">
    <property type="entry name" value="AB_hydrolase_fold"/>
</dbReference>
<feature type="signal peptide" evidence="2">
    <location>
        <begin position="1"/>
        <end position="21"/>
    </location>
</feature>
<dbReference type="InterPro" id="IPR004963">
    <property type="entry name" value="PAE/NOTUM"/>
</dbReference>
<name>K3WPR0_GLOUD</name>
<organism evidence="3 4">
    <name type="scientific">Globisporangium ultimum (strain ATCC 200006 / CBS 805.95 / DAOM BR144)</name>
    <name type="common">Pythium ultimum</name>
    <dbReference type="NCBI Taxonomy" id="431595"/>
    <lineage>
        <taxon>Eukaryota</taxon>
        <taxon>Sar</taxon>
        <taxon>Stramenopiles</taxon>
        <taxon>Oomycota</taxon>
        <taxon>Peronosporomycetes</taxon>
        <taxon>Pythiales</taxon>
        <taxon>Pythiaceae</taxon>
        <taxon>Globisporangium</taxon>
    </lineage>
</organism>
<dbReference type="Pfam" id="PF03283">
    <property type="entry name" value="PAE"/>
    <property type="match status" value="1"/>
</dbReference>
<feature type="chain" id="PRO_5003872268" evidence="2">
    <location>
        <begin position="22"/>
        <end position="455"/>
    </location>
</feature>
<evidence type="ECO:0000313" key="3">
    <source>
        <dbReference type="EnsemblProtists" id="PYU1_T006952"/>
    </source>
</evidence>
<feature type="region of interest" description="Disordered" evidence="1">
    <location>
        <begin position="410"/>
        <end position="455"/>
    </location>
</feature>
<accession>K3WPR0</accession>
<reference evidence="4" key="1">
    <citation type="journal article" date="2010" name="Genome Biol.">
        <title>Genome sequence of the necrotrophic plant pathogen Pythium ultimum reveals original pathogenicity mechanisms and effector repertoire.</title>
        <authorList>
            <person name="Levesque C.A."/>
            <person name="Brouwer H."/>
            <person name="Cano L."/>
            <person name="Hamilton J.P."/>
            <person name="Holt C."/>
            <person name="Huitema E."/>
            <person name="Raffaele S."/>
            <person name="Robideau G.P."/>
            <person name="Thines M."/>
            <person name="Win J."/>
            <person name="Zerillo M.M."/>
            <person name="Beakes G.W."/>
            <person name="Boore J.L."/>
            <person name="Busam D."/>
            <person name="Dumas B."/>
            <person name="Ferriera S."/>
            <person name="Fuerstenberg S.I."/>
            <person name="Gachon C.M."/>
            <person name="Gaulin E."/>
            <person name="Govers F."/>
            <person name="Grenville-Briggs L."/>
            <person name="Horner N."/>
            <person name="Hostetler J."/>
            <person name="Jiang R.H."/>
            <person name="Johnson J."/>
            <person name="Krajaejun T."/>
            <person name="Lin H."/>
            <person name="Meijer H.J."/>
            <person name="Moore B."/>
            <person name="Morris P."/>
            <person name="Phuntmart V."/>
            <person name="Puiu D."/>
            <person name="Shetty J."/>
            <person name="Stajich J.E."/>
            <person name="Tripathy S."/>
            <person name="Wawra S."/>
            <person name="van West P."/>
            <person name="Whitty B.R."/>
            <person name="Coutinho P.M."/>
            <person name="Henrissat B."/>
            <person name="Martin F."/>
            <person name="Thomas P.D."/>
            <person name="Tyler B.M."/>
            <person name="De Vries R.P."/>
            <person name="Kamoun S."/>
            <person name="Yandell M."/>
            <person name="Tisserat N."/>
            <person name="Buell C.R."/>
        </authorList>
    </citation>
    <scope>NUCLEOTIDE SEQUENCE</scope>
    <source>
        <strain evidence="4">DAOM:BR144</strain>
    </source>
</reference>
<dbReference type="ESTHER" id="pytul-k3wpr0">
    <property type="family name" value="Pectinacetylesterase-Notum"/>
</dbReference>